<proteinExistence type="predicted"/>
<gene>
    <name evidence="1" type="ORF">CcCBS67573_g04338</name>
</gene>
<organism evidence="1 2">
    <name type="scientific">Chytriomyces confervae</name>
    <dbReference type="NCBI Taxonomy" id="246404"/>
    <lineage>
        <taxon>Eukaryota</taxon>
        <taxon>Fungi</taxon>
        <taxon>Fungi incertae sedis</taxon>
        <taxon>Chytridiomycota</taxon>
        <taxon>Chytridiomycota incertae sedis</taxon>
        <taxon>Chytridiomycetes</taxon>
        <taxon>Chytridiales</taxon>
        <taxon>Chytriomycetaceae</taxon>
        <taxon>Chytriomyces</taxon>
    </lineage>
</organism>
<protein>
    <submittedName>
        <fullName evidence="1">Uncharacterized protein</fullName>
    </submittedName>
</protein>
<sequence>MWYSSRVIWKLDAFKNLESQSQLLFW</sequence>
<keyword evidence="2" id="KW-1185">Reference proteome</keyword>
<name>A0A507FE44_9FUNG</name>
<dbReference type="EMBL" id="QEAP01000128">
    <property type="protein sequence ID" value="TPX74392.1"/>
    <property type="molecule type" value="Genomic_DNA"/>
</dbReference>
<dbReference type="AlphaFoldDB" id="A0A507FE44"/>
<evidence type="ECO:0000313" key="1">
    <source>
        <dbReference type="EMBL" id="TPX74392.1"/>
    </source>
</evidence>
<dbReference type="Proteomes" id="UP000320333">
    <property type="component" value="Unassembled WGS sequence"/>
</dbReference>
<accession>A0A507FE44</accession>
<comment type="caution">
    <text evidence="1">The sequence shown here is derived from an EMBL/GenBank/DDBJ whole genome shotgun (WGS) entry which is preliminary data.</text>
</comment>
<evidence type="ECO:0000313" key="2">
    <source>
        <dbReference type="Proteomes" id="UP000320333"/>
    </source>
</evidence>
<reference evidence="1 2" key="1">
    <citation type="journal article" date="2019" name="Sci. Rep.">
        <title>Comparative genomics of chytrid fungi reveal insights into the obligate biotrophic and pathogenic lifestyle of Synchytrium endobioticum.</title>
        <authorList>
            <person name="van de Vossenberg B.T.L.H."/>
            <person name="Warris S."/>
            <person name="Nguyen H.D.T."/>
            <person name="van Gent-Pelzer M.P.E."/>
            <person name="Joly D.L."/>
            <person name="van de Geest H.C."/>
            <person name="Bonants P.J.M."/>
            <person name="Smith D.S."/>
            <person name="Levesque C.A."/>
            <person name="van der Lee T.A.J."/>
        </authorList>
    </citation>
    <scope>NUCLEOTIDE SEQUENCE [LARGE SCALE GENOMIC DNA]</scope>
    <source>
        <strain evidence="1 2">CBS 675.73</strain>
    </source>
</reference>